<reference evidence="7" key="2">
    <citation type="submission" date="2021-06" db="EMBL/GenBank/DDBJ databases">
        <title>Genomic Description and Analysis of Intracellular Bacteria, Candidatus Berkiella cookevillensis and Candidatus Berkiella aquae.</title>
        <authorList>
            <person name="Kidane D.T."/>
            <person name="Mehari Y.T."/>
            <person name="Rice F.C."/>
            <person name="Arivett B.A."/>
            <person name="Farone A.L."/>
            <person name="Berk S.G."/>
            <person name="Farone M.B."/>
        </authorList>
    </citation>
    <scope>NUCLEOTIDE SEQUENCE</scope>
    <source>
        <strain evidence="7">CC99</strain>
    </source>
</reference>
<dbReference type="GO" id="GO:0006631">
    <property type="term" value="P:fatty acid metabolic process"/>
    <property type="evidence" value="ECO:0007669"/>
    <property type="project" value="InterPro"/>
</dbReference>
<dbReference type="InterPro" id="IPR036291">
    <property type="entry name" value="NAD(P)-bd_dom_sf"/>
</dbReference>
<evidence type="ECO:0000256" key="3">
    <source>
        <dbReference type="ARBA" id="ARBA00049556"/>
    </source>
</evidence>
<dbReference type="EMBL" id="LKHV02000001">
    <property type="protein sequence ID" value="MCS5708026.1"/>
    <property type="molecule type" value="Genomic_DNA"/>
</dbReference>
<dbReference type="Proteomes" id="UP000051494">
    <property type="component" value="Unassembled WGS sequence"/>
</dbReference>
<dbReference type="Gene3D" id="3.90.226.10">
    <property type="entry name" value="2-enoyl-CoA Hydratase, Chain A, domain 1"/>
    <property type="match status" value="1"/>
</dbReference>
<evidence type="ECO:0000259" key="5">
    <source>
        <dbReference type="Pfam" id="PF02737"/>
    </source>
</evidence>
<dbReference type="SUPFAM" id="SSF52096">
    <property type="entry name" value="ClpP/crotonase"/>
    <property type="match status" value="1"/>
</dbReference>
<dbReference type="InterPro" id="IPR045004">
    <property type="entry name" value="ECH_dom"/>
</dbReference>
<accession>A0AAE3HNZ9</accession>
<evidence type="ECO:0000259" key="4">
    <source>
        <dbReference type="Pfam" id="PF00725"/>
    </source>
</evidence>
<dbReference type="InterPro" id="IPR008927">
    <property type="entry name" value="6-PGluconate_DH-like_C_sf"/>
</dbReference>
<comment type="catalytic activity">
    <reaction evidence="3">
        <text>a (3S)-3-hydroxyacyl-CoA + NAD(+) = a 3-oxoacyl-CoA + NADH + H(+)</text>
        <dbReference type="Rhea" id="RHEA:22432"/>
        <dbReference type="ChEBI" id="CHEBI:15378"/>
        <dbReference type="ChEBI" id="CHEBI:57318"/>
        <dbReference type="ChEBI" id="CHEBI:57540"/>
        <dbReference type="ChEBI" id="CHEBI:57945"/>
        <dbReference type="ChEBI" id="CHEBI:90726"/>
        <dbReference type="EC" id="1.1.1.35"/>
    </reaction>
</comment>
<keyword evidence="1" id="KW-0560">Oxidoreductase</keyword>
<feature type="domain" description="3-hydroxyacyl-CoA dehydrogenase NAD binding" evidence="5">
    <location>
        <begin position="1"/>
        <end position="174"/>
    </location>
</feature>
<dbReference type="InterPro" id="IPR029045">
    <property type="entry name" value="ClpP/crotonase-like_dom_sf"/>
</dbReference>
<protein>
    <submittedName>
        <fullName evidence="7">3-hydroxyacyl-CoA dehydrogenase/enoyl-CoA hydratase family protein</fullName>
    </submittedName>
</protein>
<sequence>MGAQIAAHLANQGIQTILFDLAGDTNQPNAISENAIKSLEKLKPPPLGAATVIQRIIPANYDHHLELLKQCDLVIEAISERMDWKKNLYKKISPYLNDKVVLASNTSGLSIEQLKDGLPKVLQNQFCGIHFFNPPRYMKLVEIIPHSSTSQDIISQLESFLVSRLGKGVIIAKDTPNFIGNRVGVFSLLSVLYHAESLNISPDLVDALTGPLIGRPKSATFRTMDVVGLDTLAHVVTTMSTQLEADPWSNRFKLPNWVQSLIEKGALGQKAKAGIYKKEKDEIRVFDAHDKQYRKIHAELSQAVKDCFKEKSWETRFSMMSTSNDKQLQFLWRTFRDLFHYCAYHLKEIANTARDVDLAMRWGYGWEQGPFEIWQSANWHKIANQISAEKQDKEAIEAILPAWATKATFTGAYHQGQSYDPHSDQYEPRSDNPVYQRQIFPDRVLTEKHMDGDTLYENEGVRLWTRDKEIGILSFKSKKNCIGDEVLIGTQEAILRAEKDLKGLVIWQNKEADFSVGANLVQVKEALEVGRYDKLEHAVTEFQKTAMMLRYASIPTVCALKGLVLGGGCEIAMHATRRVAAFESYVGLVEVSVGLLPAGGGTKELARKAYQISRYCRLDQPVGKFFEQIVKAQVSASANEAKQLCYLEESDFICANENELLFVALEVAKNLASIGYAPPVSEPFAVLGKAGIANMQTMLVNLREGEFITDYEYLIGQQIAKVLCGSTVESGSIVNEDWMLKLERDALLELLHHDETQERIKHMLKTGKPLRN</sequence>
<keyword evidence="2" id="KW-0520">NAD</keyword>
<dbReference type="InterPro" id="IPR006176">
    <property type="entry name" value="3-OHacyl-CoA_DH_NAD-bd"/>
</dbReference>
<dbReference type="GO" id="GO:0003857">
    <property type="term" value="F:(3S)-3-hydroxyacyl-CoA dehydrogenase (NAD+) activity"/>
    <property type="evidence" value="ECO:0007669"/>
    <property type="project" value="UniProtKB-EC"/>
</dbReference>
<keyword evidence="8" id="KW-1185">Reference proteome</keyword>
<dbReference type="SUPFAM" id="SSF51735">
    <property type="entry name" value="NAD(P)-binding Rossmann-fold domains"/>
    <property type="match status" value="1"/>
</dbReference>
<name>A0AAE3HNZ9_9GAMM</name>
<dbReference type="Gene3D" id="3.40.50.720">
    <property type="entry name" value="NAD(P)-binding Rossmann-like Domain"/>
    <property type="match status" value="1"/>
</dbReference>
<evidence type="ECO:0000313" key="8">
    <source>
        <dbReference type="Proteomes" id="UP000051494"/>
    </source>
</evidence>
<evidence type="ECO:0000313" key="7">
    <source>
        <dbReference type="EMBL" id="MCS5708026.1"/>
    </source>
</evidence>
<evidence type="ECO:0000256" key="2">
    <source>
        <dbReference type="ARBA" id="ARBA00023027"/>
    </source>
</evidence>
<evidence type="ECO:0000256" key="1">
    <source>
        <dbReference type="ARBA" id="ARBA00023002"/>
    </source>
</evidence>
<dbReference type="PANTHER" id="PTHR48075">
    <property type="entry name" value="3-HYDROXYACYL-COA DEHYDROGENASE FAMILY PROTEIN"/>
    <property type="match status" value="1"/>
</dbReference>
<dbReference type="CDD" id="cd06558">
    <property type="entry name" value="crotonase-like"/>
    <property type="match status" value="1"/>
</dbReference>
<dbReference type="AlphaFoldDB" id="A0AAE3HNZ9"/>
<dbReference type="PANTHER" id="PTHR48075:SF7">
    <property type="entry name" value="3-HYDROXYACYL-COA DEHYDROGENASE-RELATED"/>
    <property type="match status" value="1"/>
</dbReference>
<dbReference type="InterPro" id="IPR006108">
    <property type="entry name" value="3HC_DH_C"/>
</dbReference>
<dbReference type="Pfam" id="PF16113">
    <property type="entry name" value="ECH_2"/>
    <property type="match status" value="1"/>
</dbReference>
<dbReference type="Pfam" id="PF00725">
    <property type="entry name" value="3HCDH"/>
    <property type="match status" value="1"/>
</dbReference>
<dbReference type="Gene3D" id="1.10.1040.50">
    <property type="match status" value="1"/>
</dbReference>
<comment type="caution">
    <text evidence="7">The sequence shown here is derived from an EMBL/GenBank/DDBJ whole genome shotgun (WGS) entry which is preliminary data.</text>
</comment>
<dbReference type="GO" id="GO:0070403">
    <property type="term" value="F:NAD+ binding"/>
    <property type="evidence" value="ECO:0007669"/>
    <property type="project" value="InterPro"/>
</dbReference>
<dbReference type="SUPFAM" id="SSF48179">
    <property type="entry name" value="6-phosphogluconate dehydrogenase C-terminal domain-like"/>
    <property type="match status" value="2"/>
</dbReference>
<reference evidence="7" key="1">
    <citation type="journal article" date="2016" name="Genome Announc.">
        <title>Draft Genome Sequences of Two Novel Amoeba-Resistant Intranuclear Bacteria, 'Candidatus Berkiella cookevillensis' and 'Candidatus Berkiella aquae'.</title>
        <authorList>
            <person name="Mehari Y.T."/>
            <person name="Arivett B.A."/>
            <person name="Farone A.L."/>
            <person name="Gunderson J.H."/>
            <person name="Farone M.B."/>
        </authorList>
    </citation>
    <scope>NUCLEOTIDE SEQUENCE</scope>
    <source>
        <strain evidence="7">CC99</strain>
    </source>
</reference>
<dbReference type="Pfam" id="PF02737">
    <property type="entry name" value="3HCDH_N"/>
    <property type="match status" value="1"/>
</dbReference>
<gene>
    <name evidence="7" type="ORF">CC99x_003820</name>
</gene>
<evidence type="ECO:0000259" key="6">
    <source>
        <dbReference type="Pfam" id="PF16113"/>
    </source>
</evidence>
<feature type="domain" description="3-hydroxyacyl-CoA dehydrogenase C-terminal" evidence="4">
    <location>
        <begin position="178"/>
        <end position="277"/>
    </location>
</feature>
<organism evidence="7 8">
    <name type="scientific">Candidatus Berkiella cookevillensis</name>
    <dbReference type="NCBI Taxonomy" id="437022"/>
    <lineage>
        <taxon>Bacteria</taxon>
        <taxon>Pseudomonadati</taxon>
        <taxon>Pseudomonadota</taxon>
        <taxon>Gammaproteobacteria</taxon>
        <taxon>Candidatus Berkiellales</taxon>
        <taxon>Candidatus Berkiellaceae</taxon>
        <taxon>Candidatus Berkiella</taxon>
    </lineage>
</organism>
<proteinExistence type="predicted"/>
<feature type="domain" description="Enoyl-CoA hydratase/isomerase" evidence="6">
    <location>
        <begin position="493"/>
        <end position="616"/>
    </location>
</feature>